<dbReference type="EMBL" id="GL883013">
    <property type="protein sequence ID" value="EGG20058.1"/>
    <property type="molecule type" value="Genomic_DNA"/>
</dbReference>
<dbReference type="OMA" id="CEFGSFC"/>
<dbReference type="PANTHER" id="PTHR33459">
    <property type="entry name" value="DD-GDCA PROTEIN"/>
    <property type="match status" value="1"/>
</dbReference>
<gene>
    <name evidence="1" type="ORF">DFA_07175</name>
</gene>
<proteinExistence type="predicted"/>
<evidence type="ECO:0000313" key="2">
    <source>
        <dbReference type="Proteomes" id="UP000007797"/>
    </source>
</evidence>
<organism evidence="1 2">
    <name type="scientific">Cavenderia fasciculata</name>
    <name type="common">Slime mold</name>
    <name type="synonym">Dictyostelium fasciculatum</name>
    <dbReference type="NCBI Taxonomy" id="261658"/>
    <lineage>
        <taxon>Eukaryota</taxon>
        <taxon>Amoebozoa</taxon>
        <taxon>Evosea</taxon>
        <taxon>Eumycetozoa</taxon>
        <taxon>Dictyostelia</taxon>
        <taxon>Acytosteliales</taxon>
        <taxon>Cavenderiaceae</taxon>
        <taxon>Cavenderia</taxon>
    </lineage>
</organism>
<name>F4PVP4_CACFS</name>
<dbReference type="PANTHER" id="PTHR33459:SF7">
    <property type="entry name" value="DD-GDCA PROTEIN"/>
    <property type="match status" value="1"/>
</dbReference>
<dbReference type="InterPro" id="IPR052326">
    <property type="entry name" value="Diff-Dev_Assoc_Protein"/>
</dbReference>
<dbReference type="AlphaFoldDB" id="F4PVP4"/>
<sequence length="346" mass="36591">MKCPSKSECIQLGGQCDLYASKFCVNSDCFYSDASPGNCTAFIPENGNCSSGGVACSPGLSCYDGKCVQYGYTQNGESCTQSSQCSKGLICLGGQCALGRDGCVSEYLNCPYGQFCNTTDINNNICSPQLAIGQDCTINSNGCPYGSMCNQYSSTKSRCTALYSLGLGQTCSSTPNDPLTLSTCNPGLYCNKDGVCTTIQASSNYQCLDDSYCNFSEMCVCLENSQWGKCVVKPNLDAHCPSAFKSYFTCLAKHQCVEVGNLVNLNSCAASKCGVEYCNTEGCYSLDIGETIVDCPYVNLINSLVCSIPSSSSSSNSTMEPSLSSSLSSPSIVLVLLLSISIIIPF</sequence>
<dbReference type="OrthoDB" id="23898at2759"/>
<dbReference type="Proteomes" id="UP000007797">
    <property type="component" value="Unassembled WGS sequence"/>
</dbReference>
<keyword evidence="2" id="KW-1185">Reference proteome</keyword>
<dbReference type="GeneID" id="14872412"/>
<reference evidence="2" key="1">
    <citation type="journal article" date="2011" name="Genome Res.">
        <title>Phylogeny-wide analysis of social amoeba genomes highlights ancient origins for complex intercellular communication.</title>
        <authorList>
            <person name="Heidel A.J."/>
            <person name="Lawal H.M."/>
            <person name="Felder M."/>
            <person name="Schilde C."/>
            <person name="Helps N.R."/>
            <person name="Tunggal B."/>
            <person name="Rivero F."/>
            <person name="John U."/>
            <person name="Schleicher M."/>
            <person name="Eichinger L."/>
            <person name="Platzer M."/>
            <person name="Noegel A.A."/>
            <person name="Schaap P."/>
            <person name="Gloeckner G."/>
        </authorList>
    </citation>
    <scope>NUCLEOTIDE SEQUENCE [LARGE SCALE GENOMIC DNA]</scope>
    <source>
        <strain evidence="2">SH3</strain>
    </source>
</reference>
<dbReference type="KEGG" id="dfa:DFA_07175"/>
<protein>
    <recommendedName>
        <fullName evidence="3">Paramecium surface antigen repeat-containing protein</fullName>
    </recommendedName>
</protein>
<accession>F4PVP4</accession>
<evidence type="ECO:0008006" key="3">
    <source>
        <dbReference type="Google" id="ProtNLM"/>
    </source>
</evidence>
<evidence type="ECO:0000313" key="1">
    <source>
        <dbReference type="EMBL" id="EGG20058.1"/>
    </source>
</evidence>
<dbReference type="RefSeq" id="XP_004367041.1">
    <property type="nucleotide sequence ID" value="XM_004366984.1"/>
</dbReference>